<dbReference type="SUPFAM" id="SSF81321">
    <property type="entry name" value="Family A G protein-coupled receptor-like"/>
    <property type="match status" value="1"/>
</dbReference>
<feature type="region of interest" description="Disordered" evidence="1">
    <location>
        <begin position="61"/>
        <end position="84"/>
    </location>
</feature>
<keyword evidence="3" id="KW-1185">Reference proteome</keyword>
<organism evidence="2 3">
    <name type="scientific">Araneus ventricosus</name>
    <name type="common">Orbweaver spider</name>
    <name type="synonym">Epeira ventricosa</name>
    <dbReference type="NCBI Taxonomy" id="182803"/>
    <lineage>
        <taxon>Eukaryota</taxon>
        <taxon>Metazoa</taxon>
        <taxon>Ecdysozoa</taxon>
        <taxon>Arthropoda</taxon>
        <taxon>Chelicerata</taxon>
        <taxon>Arachnida</taxon>
        <taxon>Araneae</taxon>
        <taxon>Araneomorphae</taxon>
        <taxon>Entelegynae</taxon>
        <taxon>Araneoidea</taxon>
        <taxon>Araneidae</taxon>
        <taxon>Araneus</taxon>
    </lineage>
</organism>
<evidence type="ECO:0000313" key="2">
    <source>
        <dbReference type="EMBL" id="GBO03850.1"/>
    </source>
</evidence>
<dbReference type="EMBL" id="BGPR01031021">
    <property type="protein sequence ID" value="GBO03850.1"/>
    <property type="molecule type" value="Genomic_DNA"/>
</dbReference>
<protein>
    <submittedName>
        <fullName evidence="2">Uncharacterized protein</fullName>
    </submittedName>
</protein>
<dbReference type="Gene3D" id="1.20.1070.10">
    <property type="entry name" value="Rhodopsin 7-helix transmembrane proteins"/>
    <property type="match status" value="1"/>
</dbReference>
<name>A0A4Y2TWP6_ARAVE</name>
<dbReference type="AlphaFoldDB" id="A0A4Y2TWP6"/>
<evidence type="ECO:0000256" key="1">
    <source>
        <dbReference type="SAM" id="MobiDB-lite"/>
    </source>
</evidence>
<proteinExistence type="predicted"/>
<sequence length="84" mass="9726">MCWLPLNVFYLLHEFNANYNQYTLTTDFLFATGWVMSSEGYNPSIYCCWNEHFSREPQAASTGVRNLGKKTNPPSEGFQKVTMM</sequence>
<dbReference type="Proteomes" id="UP000499080">
    <property type="component" value="Unassembled WGS sequence"/>
</dbReference>
<reference evidence="2 3" key="1">
    <citation type="journal article" date="2019" name="Sci. Rep.">
        <title>Orb-weaving spider Araneus ventricosus genome elucidates the spidroin gene catalogue.</title>
        <authorList>
            <person name="Kono N."/>
            <person name="Nakamura H."/>
            <person name="Ohtoshi R."/>
            <person name="Moran D.A.P."/>
            <person name="Shinohara A."/>
            <person name="Yoshida Y."/>
            <person name="Fujiwara M."/>
            <person name="Mori M."/>
            <person name="Tomita M."/>
            <person name="Arakawa K."/>
        </authorList>
    </citation>
    <scope>NUCLEOTIDE SEQUENCE [LARGE SCALE GENOMIC DNA]</scope>
</reference>
<comment type="caution">
    <text evidence="2">The sequence shown here is derived from an EMBL/GenBank/DDBJ whole genome shotgun (WGS) entry which is preliminary data.</text>
</comment>
<accession>A0A4Y2TWP6</accession>
<gene>
    <name evidence="2" type="ORF">AVEN_25708_1</name>
</gene>
<evidence type="ECO:0000313" key="3">
    <source>
        <dbReference type="Proteomes" id="UP000499080"/>
    </source>
</evidence>